<reference evidence="3 4" key="1">
    <citation type="journal article" date="2012" name="BMC Genomics">
        <title>Comparative genomics of the white-rot fungi, Phanerochaete carnosa and P. chrysosporium, to elucidate the genetic basis of the distinct wood types they colonize.</title>
        <authorList>
            <person name="Suzuki H."/>
            <person name="MacDonald J."/>
            <person name="Syed K."/>
            <person name="Salamov A."/>
            <person name="Hori C."/>
            <person name="Aerts A."/>
            <person name="Henrissat B."/>
            <person name="Wiebenga A."/>
            <person name="vanKuyk P.A."/>
            <person name="Barry K."/>
            <person name="Lindquist E."/>
            <person name="LaButti K."/>
            <person name="Lapidus A."/>
            <person name="Lucas S."/>
            <person name="Coutinho P."/>
            <person name="Gong Y."/>
            <person name="Samejima M."/>
            <person name="Mahadevan R."/>
            <person name="Abou-Zaid M."/>
            <person name="de Vries R.P."/>
            <person name="Igarashi K."/>
            <person name="Yadav J.S."/>
            <person name="Grigoriev I.V."/>
            <person name="Master E.R."/>
        </authorList>
    </citation>
    <scope>NUCLEOTIDE SEQUENCE [LARGE SCALE GENOMIC DNA]</scope>
    <source>
        <strain evidence="3 4">HHB-10118-sp</strain>
    </source>
</reference>
<feature type="transmembrane region" description="Helical" evidence="1">
    <location>
        <begin position="234"/>
        <end position="251"/>
    </location>
</feature>
<dbReference type="Pfam" id="PF20153">
    <property type="entry name" value="DUF6535"/>
    <property type="match status" value="1"/>
</dbReference>
<feature type="transmembrane region" description="Helical" evidence="1">
    <location>
        <begin position="201"/>
        <end position="222"/>
    </location>
</feature>
<dbReference type="HOGENOM" id="CLU_374321_0_0_1"/>
<dbReference type="KEGG" id="pco:PHACADRAFT_208235"/>
<dbReference type="Proteomes" id="UP000008370">
    <property type="component" value="Unassembled WGS sequence"/>
</dbReference>
<dbReference type="EMBL" id="JH930471">
    <property type="protein sequence ID" value="EKM57088.1"/>
    <property type="molecule type" value="Genomic_DNA"/>
</dbReference>
<accession>K5VZS3</accession>
<dbReference type="AlphaFoldDB" id="K5VZS3"/>
<feature type="transmembrane region" description="Helical" evidence="1">
    <location>
        <begin position="46"/>
        <end position="65"/>
    </location>
</feature>
<organism evidence="3 4">
    <name type="scientific">Phanerochaete carnosa (strain HHB-10118-sp)</name>
    <name type="common">White-rot fungus</name>
    <name type="synonym">Peniophora carnosa</name>
    <dbReference type="NCBI Taxonomy" id="650164"/>
    <lineage>
        <taxon>Eukaryota</taxon>
        <taxon>Fungi</taxon>
        <taxon>Dikarya</taxon>
        <taxon>Basidiomycota</taxon>
        <taxon>Agaricomycotina</taxon>
        <taxon>Agaricomycetes</taxon>
        <taxon>Polyporales</taxon>
        <taxon>Phanerochaetaceae</taxon>
        <taxon>Phanerochaete</taxon>
    </lineage>
</organism>
<evidence type="ECO:0000259" key="2">
    <source>
        <dbReference type="Pfam" id="PF20153"/>
    </source>
</evidence>
<dbReference type="STRING" id="650164.K5VZS3"/>
<gene>
    <name evidence="3" type="ORF">PHACADRAFT_208235</name>
</gene>
<keyword evidence="4" id="KW-1185">Reference proteome</keyword>
<dbReference type="GeneID" id="18912713"/>
<dbReference type="RefSeq" id="XP_007394915.1">
    <property type="nucleotide sequence ID" value="XM_007394853.1"/>
</dbReference>
<sequence>MRSSLHQQYDKHGVSGDFSGYKSLASTDKFVRNHDDVMIKDCDEDLNALLILAGLFATILTAFLASSTGWLQQDYTQVTADLLLHISTQLAEDSPQNAAQLPAFEAATIDIAINILWFLSLVLSLASALFGMIVKRWLREYPAWQTESLQEAICLRQIRYKAFLQWKVPLIVALLPGLLEMALVLFMVGIVAMLWTLNSLLAVIISISSAVFLIIAFSVVLIPALFHRCPYRSPAGWACVLVWGYACRFYYRLLWTAGLVSGAFLRNQLSRHRVPADWKQRDLHLNFADESGHNFDRCFDVETTKLMHLVDAVVWIYEKRQDDTLLDGLSYHIDVPELSNSVQSRLRIPIHATCRKFNITVDKLSEFLRSQYTQHNSAKGLVRYTLCLWDTWDVLHPWNSMSLQILGHFLLSELRKAAVLLKASDSPQLSPYDITMFVEALCFLYHITRTSSAHVLKQAYASFLVDLYRDSTREEDVESPSRIPSFKTITVQILRKMGSIRLYGGCISVDLNRTHMRFKDYARLAVQVYQENRDYANEESCHLFVTLADIAVQKCDAWYECVYYYDLEDLQSLLQCVEEAARTSLERGIPNCGHYGDLPWIASLSKAASSNAGLHTCIPLSLLRTLGSGIALGLFTGEGLQRELRRLKRRCACRDTVSVSPEAVPAEDPFATSVSTLKTPGSTSQSIVRVSCDGTSRTPLLSSPSVESLAGVIVQEGPFSSSPTSSSDVLAKAE</sequence>
<dbReference type="OrthoDB" id="2796093at2759"/>
<evidence type="ECO:0000313" key="4">
    <source>
        <dbReference type="Proteomes" id="UP000008370"/>
    </source>
</evidence>
<dbReference type="InterPro" id="IPR045338">
    <property type="entry name" value="DUF6535"/>
</dbReference>
<feature type="domain" description="DUF6535" evidence="2">
    <location>
        <begin position="30"/>
        <end position="196"/>
    </location>
</feature>
<protein>
    <recommendedName>
        <fullName evidence="2">DUF6535 domain-containing protein</fullName>
    </recommendedName>
</protein>
<feature type="transmembrane region" description="Helical" evidence="1">
    <location>
        <begin position="168"/>
        <end position="195"/>
    </location>
</feature>
<name>K5VZS3_PHACS</name>
<proteinExistence type="predicted"/>
<keyword evidence="1" id="KW-0812">Transmembrane</keyword>
<feature type="transmembrane region" description="Helical" evidence="1">
    <location>
        <begin position="111"/>
        <end position="134"/>
    </location>
</feature>
<keyword evidence="1" id="KW-0472">Membrane</keyword>
<keyword evidence="1" id="KW-1133">Transmembrane helix</keyword>
<evidence type="ECO:0000256" key="1">
    <source>
        <dbReference type="SAM" id="Phobius"/>
    </source>
</evidence>
<evidence type="ECO:0000313" key="3">
    <source>
        <dbReference type="EMBL" id="EKM57088.1"/>
    </source>
</evidence>
<dbReference type="InParanoid" id="K5VZS3"/>